<evidence type="ECO:0000256" key="6">
    <source>
        <dbReference type="ARBA" id="ARBA00022679"/>
    </source>
</evidence>
<comment type="pathway">
    <text evidence="3">Lipid metabolism.</text>
</comment>
<dbReference type="Pfam" id="PF04191">
    <property type="entry name" value="PEMT"/>
    <property type="match status" value="2"/>
</dbReference>
<dbReference type="PROSITE" id="PS51598">
    <property type="entry name" value="SAM_CHO2"/>
    <property type="match status" value="1"/>
</dbReference>
<dbReference type="GO" id="GO:0004608">
    <property type="term" value="F:phosphatidylethanolamine N-methyltransferase activity"/>
    <property type="evidence" value="ECO:0007669"/>
    <property type="project" value="UniProtKB-UniRule"/>
</dbReference>
<feature type="transmembrane region" description="Helical" evidence="16 17">
    <location>
        <begin position="145"/>
        <end position="164"/>
    </location>
</feature>
<evidence type="ECO:0000256" key="5">
    <source>
        <dbReference type="ARBA" id="ARBA00022603"/>
    </source>
</evidence>
<evidence type="ECO:0000256" key="7">
    <source>
        <dbReference type="ARBA" id="ARBA00022691"/>
    </source>
</evidence>
<feature type="transmembrane region" description="Helical" evidence="16 17">
    <location>
        <begin position="258"/>
        <end position="277"/>
    </location>
</feature>
<feature type="compositionally biased region" description="Low complexity" evidence="18">
    <location>
        <begin position="398"/>
        <end position="407"/>
    </location>
</feature>
<dbReference type="Gene3D" id="2.60.40.2840">
    <property type="match status" value="1"/>
</dbReference>
<feature type="region of interest" description="Disordered" evidence="18">
    <location>
        <begin position="37"/>
        <end position="64"/>
    </location>
</feature>
<protein>
    <recommendedName>
        <fullName evidence="16 17">Phosphatidylethanolamine N-methyltransferase</fullName>
        <shortName evidence="16">PE methyltransferase</shortName>
        <shortName evidence="16 17">PEAMT</shortName>
        <shortName evidence="16">PEMT</shortName>
        <ecNumber evidence="16 17">2.1.1.17</ecNumber>
    </recommendedName>
</protein>
<dbReference type="GO" id="GO:0006656">
    <property type="term" value="P:phosphatidylcholine biosynthetic process"/>
    <property type="evidence" value="ECO:0007669"/>
    <property type="project" value="UniProtKB-UniRule"/>
</dbReference>
<dbReference type="STRING" id="69771.A0A1V6PI36"/>
<gene>
    <name evidence="19" type="ORF">PENDEC_c004G01474</name>
</gene>
<feature type="compositionally biased region" description="Basic and acidic residues" evidence="18">
    <location>
        <begin position="1005"/>
        <end position="1022"/>
    </location>
</feature>
<evidence type="ECO:0000256" key="3">
    <source>
        <dbReference type="ARBA" id="ARBA00005189"/>
    </source>
</evidence>
<evidence type="ECO:0000256" key="13">
    <source>
        <dbReference type="ARBA" id="ARBA00023209"/>
    </source>
</evidence>
<keyword evidence="20" id="KW-1185">Reference proteome</keyword>
<feature type="compositionally biased region" description="Low complexity" evidence="18">
    <location>
        <begin position="376"/>
        <end position="388"/>
    </location>
</feature>
<dbReference type="UniPathway" id="UPA00753"/>
<evidence type="ECO:0000256" key="11">
    <source>
        <dbReference type="ARBA" id="ARBA00023098"/>
    </source>
</evidence>
<comment type="similarity">
    <text evidence="16 17">Belongs to the class VI-like SAM-binding methyltransferase superfamily. CHO2 family.</text>
</comment>
<keyword evidence="7 16" id="KW-0949">S-adenosyl-L-methionine</keyword>
<evidence type="ECO:0000313" key="20">
    <source>
        <dbReference type="Proteomes" id="UP000191522"/>
    </source>
</evidence>
<evidence type="ECO:0000256" key="10">
    <source>
        <dbReference type="ARBA" id="ARBA00022989"/>
    </source>
</evidence>
<accession>A0A1V6PI36</accession>
<dbReference type="InterPro" id="IPR007318">
    <property type="entry name" value="Phopholipid_MeTrfase"/>
</dbReference>
<organism evidence="19 20">
    <name type="scientific">Penicillium decumbens</name>
    <dbReference type="NCBI Taxonomy" id="69771"/>
    <lineage>
        <taxon>Eukaryota</taxon>
        <taxon>Fungi</taxon>
        <taxon>Dikarya</taxon>
        <taxon>Ascomycota</taxon>
        <taxon>Pezizomycotina</taxon>
        <taxon>Eurotiomycetes</taxon>
        <taxon>Eurotiomycetidae</taxon>
        <taxon>Eurotiales</taxon>
        <taxon>Aspergillaceae</taxon>
        <taxon>Penicillium</taxon>
    </lineage>
</organism>
<evidence type="ECO:0000256" key="9">
    <source>
        <dbReference type="ARBA" id="ARBA00022824"/>
    </source>
</evidence>
<evidence type="ECO:0000256" key="4">
    <source>
        <dbReference type="ARBA" id="ARBA00022516"/>
    </source>
</evidence>
<evidence type="ECO:0000256" key="18">
    <source>
        <dbReference type="SAM" id="MobiDB-lite"/>
    </source>
</evidence>
<dbReference type="EMBL" id="MDYL01000004">
    <property type="protein sequence ID" value="OQD76634.1"/>
    <property type="molecule type" value="Genomic_DNA"/>
</dbReference>
<dbReference type="PANTHER" id="PTHR32138">
    <property type="entry name" value="PHOSPHATIDYLETHANOLAMINE N-METHYLTRANSFERASE"/>
    <property type="match status" value="1"/>
</dbReference>
<keyword evidence="8 16" id="KW-0812">Transmembrane</keyword>
<feature type="region of interest" description="Disordered" evidence="18">
    <location>
        <begin position="364"/>
        <end position="409"/>
    </location>
</feature>
<dbReference type="OMA" id="RIWYSVG"/>
<keyword evidence="10 16" id="KW-1133">Transmembrane helix</keyword>
<evidence type="ECO:0000256" key="17">
    <source>
        <dbReference type="RuleBase" id="RU361122"/>
    </source>
</evidence>
<comment type="caution">
    <text evidence="19">The sequence shown here is derived from an EMBL/GenBank/DDBJ whole genome shotgun (WGS) entry which is preliminary data.</text>
</comment>
<dbReference type="OrthoDB" id="4583at2759"/>
<name>A0A1V6PI36_PENDC</name>
<dbReference type="FunFam" id="2.60.40.2840:FF:000006">
    <property type="entry name" value="Phosphatidylethanolamine N-methyltransferase"/>
    <property type="match status" value="1"/>
</dbReference>
<feature type="region of interest" description="Disordered" evidence="18">
    <location>
        <begin position="993"/>
        <end position="1042"/>
    </location>
</feature>
<evidence type="ECO:0000256" key="16">
    <source>
        <dbReference type="HAMAP-Rule" id="MF_03217"/>
    </source>
</evidence>
<comment type="caution">
    <text evidence="16 17">Lacks conserved residue(s) required for the propagation of feature annotation.</text>
</comment>
<evidence type="ECO:0000256" key="12">
    <source>
        <dbReference type="ARBA" id="ARBA00023136"/>
    </source>
</evidence>
<keyword evidence="11 16" id="KW-0443">Lipid metabolism</keyword>
<reference evidence="20" key="1">
    <citation type="journal article" date="2017" name="Nat. Microbiol.">
        <title>Global analysis of biosynthetic gene clusters reveals vast potential of secondary metabolite production in Penicillium species.</title>
        <authorList>
            <person name="Nielsen J.C."/>
            <person name="Grijseels S."/>
            <person name="Prigent S."/>
            <person name="Ji B."/>
            <person name="Dainat J."/>
            <person name="Nielsen K.F."/>
            <person name="Frisvad J.C."/>
            <person name="Workman M."/>
            <person name="Nielsen J."/>
        </authorList>
    </citation>
    <scope>NUCLEOTIDE SEQUENCE [LARGE SCALE GENOMIC DNA]</scope>
    <source>
        <strain evidence="20">IBT 11843</strain>
    </source>
</reference>
<dbReference type="Proteomes" id="UP000191522">
    <property type="component" value="Unassembled WGS sequence"/>
</dbReference>
<evidence type="ECO:0000256" key="8">
    <source>
        <dbReference type="ARBA" id="ARBA00022692"/>
    </source>
</evidence>
<comment type="function">
    <text evidence="15 16 17">Catalyzes the first step of the methylation pathway of phosphatidylcholine biosynthesis, the SAM-dependent methylation of phosphatidylethanolamine (PE) to phosphatidylmonomethylethanolamine (PMME).</text>
</comment>
<evidence type="ECO:0000256" key="2">
    <source>
        <dbReference type="ARBA" id="ARBA00004969"/>
    </source>
</evidence>
<evidence type="ECO:0000256" key="15">
    <source>
        <dbReference type="ARBA" id="ARBA00057332"/>
    </source>
</evidence>
<feature type="transmembrane region" description="Helical" evidence="16 17">
    <location>
        <begin position="600"/>
        <end position="627"/>
    </location>
</feature>
<feature type="transmembrane region" description="Helical" evidence="16 17">
    <location>
        <begin position="454"/>
        <end position="475"/>
    </location>
</feature>
<evidence type="ECO:0000256" key="14">
    <source>
        <dbReference type="ARBA" id="ARBA00023264"/>
    </source>
</evidence>
<evidence type="ECO:0000256" key="1">
    <source>
        <dbReference type="ARBA" id="ARBA00004127"/>
    </source>
</evidence>
<keyword evidence="5 16" id="KW-0489">Methyltransferase</keyword>
<sequence>MQTAQSRPTVTCYSVVTDCSLNSYQFGNSLPQQHIMDTGRSTGAQHPDGLRERNVSHPDSTGGRDALTAVGEIEIKDGTGKDQKTFGRTPDGTVFTVPQTHDMVSQLLSPSEPKNMSDAVVLVLLAIHVSLLWILPAGAKVPVFAVVYLFWRAAYNGGIGWLLHNQSHHKTLIRWAEKTKIFVNPATGDNPHPTLYNWIKRELEIKIPHDYKFDSAPIEYNTWLVFRRLVDVILMCDFTSYCLFAIACGHRPVDESMIMTALRWIAGIVLVLFNLWVKLDAHRVVKDYAWYWGDFFYLIDQELTFDGVFEMAPHPMYSVGYAGYYGISLMAASYKVLLISIIAHAAQFIFLVLVENPHIDKTYNPPPTRKRSVCVDSTSSPTTDSDSPFAPTLSDDLPPNASSSYSAKPPPSVHNLLGLNNLDLYRITDSSSILIQLLVFAVATLTPSTPRYQFLFIVNAVAWRVWFTVGIGYLLNNQSNNKAWTRHFLKFGETPQEAWNQWKGTYHQSMIMCYASFIAAAWKMYTLPVDWSYGLVLFRHVLGVGLISLQLWTSVSIYDSLGEFGWFYGDFFFDESPKLTYDGIYRFLNNPERVLGLAGVWGAVLITSSGAITFLALISHILSLAFIQFVERPHMQKLYGRSIRQDGGVVKNLKRSLPPSLKQLHGSVDKIFDDSFEFIEEILDSARPKLAAGVNTFVKDTTALFQKYPARITISRIDADLAGLDLRDYSLSVEGTDANTFDESVQGKGREGANAQAPLDRRGDLKNLTFEYGAPIKVKWTAPLSHSKKDWIGLYRVTDNTSREVTRVSSQGRWAATNEGFYDNLTCEKGIVTSDVVVRSEAKGDKRELASGEIIFTGDKLFWTQGVFELRYHHNGLHNVMAISRPFEIRIRRFDEDDGTVDSDGIVQAAVENALLPLVRNCFDQDPEIAPETVDEQFGGLVEREGKFAKRVVFAVHQMFGVELAPEVVKADGNVRNLAWRICNAKKVLAPYSMSRSNGTTTPVEGKERSTEPNHSPKREQAPTESTSSRSPQPSSQSCPKTRLVQYRELEVWIDTCARETAEERVRPERRFSKEFVEWID</sequence>
<comment type="catalytic activity">
    <reaction evidence="16 17">
        <text>a 1,2-diacyl-sn-glycero-3-phosphoethanolamine + S-adenosyl-L-methionine = a 1,2-diacyl-sn-glycero-3-phospho-N-methylethanolamine + S-adenosyl-L-homocysteine + H(+)</text>
        <dbReference type="Rhea" id="RHEA:11164"/>
        <dbReference type="ChEBI" id="CHEBI:15378"/>
        <dbReference type="ChEBI" id="CHEBI:57856"/>
        <dbReference type="ChEBI" id="CHEBI:59789"/>
        <dbReference type="ChEBI" id="CHEBI:64573"/>
        <dbReference type="ChEBI" id="CHEBI:64612"/>
        <dbReference type="EC" id="2.1.1.17"/>
    </reaction>
</comment>
<feature type="transmembrane region" description="Helical" evidence="16 17">
    <location>
        <begin position="119"/>
        <end position="139"/>
    </location>
</feature>
<keyword evidence="9 16" id="KW-0256">Endoplasmic reticulum</keyword>
<dbReference type="PANTHER" id="PTHR32138:SF0">
    <property type="entry name" value="PHOSPHATIDYLETHANOLAMINE N-METHYLTRANSFERASE"/>
    <property type="match status" value="1"/>
</dbReference>
<dbReference type="GO" id="GO:0032259">
    <property type="term" value="P:methylation"/>
    <property type="evidence" value="ECO:0007669"/>
    <property type="project" value="UniProtKB-KW"/>
</dbReference>
<keyword evidence="12 16" id="KW-0472">Membrane</keyword>
<keyword evidence="4 16" id="KW-0444">Lipid biosynthesis</keyword>
<keyword evidence="14 16" id="KW-1208">Phospholipid metabolism</keyword>
<feature type="compositionally biased region" description="Polar residues" evidence="18">
    <location>
        <begin position="994"/>
        <end position="1003"/>
    </location>
</feature>
<feature type="transmembrane region" description="Helical" evidence="16 17">
    <location>
        <begin position="229"/>
        <end position="246"/>
    </location>
</feature>
<dbReference type="InterPro" id="IPR016219">
    <property type="entry name" value="Phosphatid-EA_MeTrfase_fun"/>
</dbReference>
<dbReference type="EC" id="2.1.1.17" evidence="16 17"/>
<proteinExistence type="inferred from homology"/>
<dbReference type="GO" id="GO:0005789">
    <property type="term" value="C:endoplasmic reticulum membrane"/>
    <property type="evidence" value="ECO:0007669"/>
    <property type="project" value="UniProtKB-SubCell"/>
</dbReference>
<keyword evidence="6 16" id="KW-0808">Transferase</keyword>
<feature type="compositionally biased region" description="Low complexity" evidence="18">
    <location>
        <begin position="1023"/>
        <end position="1040"/>
    </location>
</feature>
<evidence type="ECO:0000313" key="19">
    <source>
        <dbReference type="EMBL" id="OQD76634.1"/>
    </source>
</evidence>
<comment type="pathway">
    <text evidence="2 16 17">Phospholipid metabolism; phosphatidylcholine biosynthesis.</text>
</comment>
<dbReference type="AlphaFoldDB" id="A0A1V6PI36"/>
<comment type="subcellular location">
    <subcellularLocation>
        <location evidence="1">Endomembrane system</location>
        <topology evidence="1">Multi-pass membrane protein</topology>
    </subcellularLocation>
    <subcellularLocation>
        <location evidence="16 17">Endoplasmic reticulum membrane</location>
        <topology evidence="16 17">Multi-pass membrane protein</topology>
    </subcellularLocation>
</comment>
<dbReference type="HAMAP" id="MF_03217">
    <property type="entry name" value="PEMT"/>
    <property type="match status" value="1"/>
</dbReference>
<keyword evidence="13 16" id="KW-0594">Phospholipid biosynthesis</keyword>